<accession>A0ABY4QX46</accession>
<keyword evidence="4" id="KW-1185">Reference proteome</keyword>
<feature type="domain" description="SIS" evidence="2">
    <location>
        <begin position="32"/>
        <end position="160"/>
    </location>
</feature>
<evidence type="ECO:0000313" key="4">
    <source>
        <dbReference type="Proteomes" id="UP001056336"/>
    </source>
</evidence>
<proteinExistence type="predicted"/>
<gene>
    <name evidence="3" type="ORF">M6D93_18385</name>
</gene>
<evidence type="ECO:0000259" key="2">
    <source>
        <dbReference type="PROSITE" id="PS51464"/>
    </source>
</evidence>
<reference evidence="3" key="1">
    <citation type="journal article" date="2018" name="Int. J. Syst. Evol. Microbiol.">
        <title>Jatrophihabitans telluris sp. nov., isolated from sediment soil of lava forest wetlands and the emended description of the genus Jatrophihabitans.</title>
        <authorList>
            <person name="Lee K.C."/>
            <person name="Suh M.K."/>
            <person name="Eom M.K."/>
            <person name="Kim K.K."/>
            <person name="Kim J.S."/>
            <person name="Kim D.S."/>
            <person name="Ko S.H."/>
            <person name="Shin Y.K."/>
            <person name="Lee J.S."/>
        </authorList>
    </citation>
    <scope>NUCLEOTIDE SEQUENCE</scope>
    <source>
        <strain evidence="3">N237</strain>
    </source>
</reference>
<dbReference type="CDD" id="cd05008">
    <property type="entry name" value="SIS_GlmS_GlmD_1"/>
    <property type="match status" value="1"/>
</dbReference>
<dbReference type="InterPro" id="IPR046348">
    <property type="entry name" value="SIS_dom_sf"/>
</dbReference>
<reference evidence="3" key="2">
    <citation type="submission" date="2022-05" db="EMBL/GenBank/DDBJ databases">
        <authorList>
            <person name="Kim J.-S."/>
            <person name="Lee K."/>
            <person name="Suh M."/>
            <person name="Eom M."/>
            <person name="Kim J.-S."/>
            <person name="Kim D.-S."/>
            <person name="Ko S.-H."/>
            <person name="Shin Y."/>
            <person name="Lee J.-S."/>
        </authorList>
    </citation>
    <scope>NUCLEOTIDE SEQUENCE</scope>
    <source>
        <strain evidence="3">N237</strain>
    </source>
</reference>
<dbReference type="Proteomes" id="UP001056336">
    <property type="component" value="Chromosome"/>
</dbReference>
<dbReference type="InterPro" id="IPR001347">
    <property type="entry name" value="SIS_dom"/>
</dbReference>
<dbReference type="PROSITE" id="PS51464">
    <property type="entry name" value="SIS"/>
    <property type="match status" value="1"/>
</dbReference>
<dbReference type="SUPFAM" id="SSF53697">
    <property type="entry name" value="SIS domain"/>
    <property type="match status" value="1"/>
</dbReference>
<dbReference type="PANTHER" id="PTHR10937">
    <property type="entry name" value="GLUCOSAMINE--FRUCTOSE-6-PHOSPHATE AMINOTRANSFERASE, ISOMERIZING"/>
    <property type="match status" value="1"/>
</dbReference>
<protein>
    <submittedName>
        <fullName evidence="3">SIS domain-containing protein</fullName>
    </submittedName>
</protein>
<dbReference type="RefSeq" id="WP_249771535.1">
    <property type="nucleotide sequence ID" value="NZ_CP097332.1"/>
</dbReference>
<dbReference type="Pfam" id="PF01380">
    <property type="entry name" value="SIS"/>
    <property type="match status" value="1"/>
</dbReference>
<organism evidence="3 4">
    <name type="scientific">Jatrophihabitans telluris</name>
    <dbReference type="NCBI Taxonomy" id="2038343"/>
    <lineage>
        <taxon>Bacteria</taxon>
        <taxon>Bacillati</taxon>
        <taxon>Actinomycetota</taxon>
        <taxon>Actinomycetes</taxon>
        <taxon>Jatrophihabitantales</taxon>
        <taxon>Jatrophihabitantaceae</taxon>
        <taxon>Jatrophihabitans</taxon>
    </lineage>
</organism>
<dbReference type="Gene3D" id="3.40.50.10490">
    <property type="entry name" value="Glucose-6-phosphate isomerase like protein, domain 1"/>
    <property type="match status" value="2"/>
</dbReference>
<evidence type="ECO:0000256" key="1">
    <source>
        <dbReference type="ARBA" id="ARBA00022737"/>
    </source>
</evidence>
<sequence length="296" mass="31572">MTESATYAENTLREIFSQPETWARALAQVAAGVPLPADGEKILFLGCGTSYYIGEAYARLRNALGKGQTRAFVPTELSYVEPDETVIVLSRSGTTSDVISLAKDLRSQGHRVVGIVGTPQTPMIDVCDDVIMMAYADEVSVVQTRFASTAFTLLRASLQRELGYLPEQAAQALTRDLPDTPEHVVFLGTGFSLGLAHEAALKCLESSGMWAEAYAVMEYQHGPISAAGPGTVVWPLVPVPDSVSDGVLATGARLVIPTLDPQAELVSIHRLAVAMAAAAGRNPDVPPYLSRSVQLD</sequence>
<dbReference type="InterPro" id="IPR035466">
    <property type="entry name" value="GlmS/AgaS_SIS"/>
</dbReference>
<keyword evidence="1" id="KW-0677">Repeat</keyword>
<dbReference type="EMBL" id="CP097332">
    <property type="protein sequence ID" value="UQX88233.1"/>
    <property type="molecule type" value="Genomic_DNA"/>
</dbReference>
<name>A0ABY4QX46_9ACTN</name>
<evidence type="ECO:0000313" key="3">
    <source>
        <dbReference type="EMBL" id="UQX88233.1"/>
    </source>
</evidence>